<evidence type="ECO:0000313" key="2">
    <source>
        <dbReference type="EMBL" id="CAI6342194.1"/>
    </source>
</evidence>
<dbReference type="EMBL" id="CAOQHR010000013">
    <property type="protein sequence ID" value="CAI6342194.1"/>
    <property type="molecule type" value="Genomic_DNA"/>
</dbReference>
<keyword evidence="1" id="KW-0472">Membrane</keyword>
<proteinExistence type="predicted"/>
<keyword evidence="1" id="KW-1133">Transmembrane helix</keyword>
<evidence type="ECO:0000313" key="3">
    <source>
        <dbReference type="Proteomes" id="UP001152607"/>
    </source>
</evidence>
<evidence type="ECO:0000256" key="1">
    <source>
        <dbReference type="SAM" id="Phobius"/>
    </source>
</evidence>
<protein>
    <submittedName>
        <fullName evidence="2">Uncharacterized protein</fullName>
    </submittedName>
</protein>
<dbReference type="Proteomes" id="UP001152607">
    <property type="component" value="Unassembled WGS sequence"/>
</dbReference>
<sequence>MSLISASGSSTPFSLHMSNVRVTSIPSWSPNSCVFLSRLRPRPGIACRIRVITPIGTSSSSSFSFTLFFPFFNFAFPFPLSALFVFGSMFSSSSSFPAYSSSSVAVPAIAGLASCSLSRICNKLGIRCGTTRRPRRPCPRSVPRSCWRITSCHSISSSEYWSTRQPHERMSPTTLSST</sequence>
<dbReference type="AlphaFoldDB" id="A0A9W4UVF1"/>
<gene>
    <name evidence="2" type="ORF">PDIGIT_LOCUS15399</name>
</gene>
<keyword evidence="1" id="KW-0812">Transmembrane</keyword>
<feature type="transmembrane region" description="Helical" evidence="1">
    <location>
        <begin position="67"/>
        <end position="90"/>
    </location>
</feature>
<accession>A0A9W4UVF1</accession>
<keyword evidence="3" id="KW-1185">Reference proteome</keyword>
<comment type="caution">
    <text evidence="2">The sequence shown here is derived from an EMBL/GenBank/DDBJ whole genome shotgun (WGS) entry which is preliminary data.</text>
</comment>
<organism evidence="2 3">
    <name type="scientific">Periconia digitata</name>
    <dbReference type="NCBI Taxonomy" id="1303443"/>
    <lineage>
        <taxon>Eukaryota</taxon>
        <taxon>Fungi</taxon>
        <taxon>Dikarya</taxon>
        <taxon>Ascomycota</taxon>
        <taxon>Pezizomycotina</taxon>
        <taxon>Dothideomycetes</taxon>
        <taxon>Pleosporomycetidae</taxon>
        <taxon>Pleosporales</taxon>
        <taxon>Massarineae</taxon>
        <taxon>Periconiaceae</taxon>
        <taxon>Periconia</taxon>
    </lineage>
</organism>
<reference evidence="2" key="1">
    <citation type="submission" date="2023-01" db="EMBL/GenBank/DDBJ databases">
        <authorList>
            <person name="Van Ghelder C."/>
            <person name="Rancurel C."/>
        </authorList>
    </citation>
    <scope>NUCLEOTIDE SEQUENCE</scope>
    <source>
        <strain evidence="2">CNCM I-4278</strain>
    </source>
</reference>
<name>A0A9W4UVF1_9PLEO</name>
<feature type="transmembrane region" description="Helical" evidence="1">
    <location>
        <begin position="96"/>
        <end position="117"/>
    </location>
</feature>